<protein>
    <submittedName>
        <fullName evidence="1">Muramoyltetrapeptide carboxypeptidase LdcA involved in peptidoglycan recycling</fullName>
    </submittedName>
</protein>
<dbReference type="EMBL" id="JAGGJX010000001">
    <property type="protein sequence ID" value="MBP1854087.1"/>
    <property type="molecule type" value="Genomic_DNA"/>
</dbReference>
<keyword evidence="1" id="KW-0645">Protease</keyword>
<proteinExistence type="predicted"/>
<keyword evidence="2" id="KW-1185">Reference proteome</keyword>
<gene>
    <name evidence="1" type="ORF">J2Z43_000477</name>
</gene>
<sequence length="82" mass="9195">MIKPKFSTNNFIEIKPSPHWTSDVLEWTDSKNATISRKLKNDTKGYELIQGSGTVRGRLLGGCTNVIQMLIGSEGIFLHKVF</sequence>
<reference evidence="1 2" key="1">
    <citation type="submission" date="2021-03" db="EMBL/GenBank/DDBJ databases">
        <title>Genomic Encyclopedia of Type Strains, Phase IV (KMG-IV): sequencing the most valuable type-strain genomes for metagenomic binning, comparative biology and taxonomic classification.</title>
        <authorList>
            <person name="Goeker M."/>
        </authorList>
    </citation>
    <scope>NUCLEOTIDE SEQUENCE [LARGE SCALE GENOMIC DNA]</scope>
    <source>
        <strain evidence="1 2">DSM 1289</strain>
    </source>
</reference>
<organism evidence="1 2">
    <name type="scientific">Metaclostridioides mangenotii</name>
    <dbReference type="NCBI Taxonomy" id="1540"/>
    <lineage>
        <taxon>Bacteria</taxon>
        <taxon>Bacillati</taxon>
        <taxon>Bacillota</taxon>
        <taxon>Clostridia</taxon>
        <taxon>Peptostreptococcales</taxon>
        <taxon>Peptostreptococcaceae</taxon>
        <taxon>Metaclostridioides</taxon>
    </lineage>
</organism>
<dbReference type="Gene3D" id="3.50.30.60">
    <property type="entry name" value="LD-carboxypeptidase A C-terminal domain-like"/>
    <property type="match status" value="1"/>
</dbReference>
<dbReference type="InterPro" id="IPR027461">
    <property type="entry name" value="Carboxypeptidase_A_C_sf"/>
</dbReference>
<dbReference type="RefSeq" id="WP_209455664.1">
    <property type="nucleotide sequence ID" value="NZ_BAAACS010000017.1"/>
</dbReference>
<dbReference type="GO" id="GO:0004180">
    <property type="term" value="F:carboxypeptidase activity"/>
    <property type="evidence" value="ECO:0007669"/>
    <property type="project" value="UniProtKB-KW"/>
</dbReference>
<comment type="caution">
    <text evidence="1">The sequence shown here is derived from an EMBL/GenBank/DDBJ whole genome shotgun (WGS) entry which is preliminary data.</text>
</comment>
<name>A0ABS4E834_9FIRM</name>
<accession>A0ABS4E834</accession>
<keyword evidence="1" id="KW-0378">Hydrolase</keyword>
<keyword evidence="1" id="KW-0121">Carboxypeptidase</keyword>
<dbReference type="Proteomes" id="UP000767291">
    <property type="component" value="Unassembled WGS sequence"/>
</dbReference>
<evidence type="ECO:0000313" key="2">
    <source>
        <dbReference type="Proteomes" id="UP000767291"/>
    </source>
</evidence>
<evidence type="ECO:0000313" key="1">
    <source>
        <dbReference type="EMBL" id="MBP1854087.1"/>
    </source>
</evidence>